<dbReference type="Gene3D" id="3.40.50.80">
    <property type="entry name" value="Nucleotide-binding domain of ferredoxin-NADP reductase (FNR) module"/>
    <property type="match status" value="1"/>
</dbReference>
<dbReference type="Pfam" id="PF00970">
    <property type="entry name" value="FAD_binding_6"/>
    <property type="match status" value="1"/>
</dbReference>
<dbReference type="EMBL" id="BPQM01000113">
    <property type="protein sequence ID" value="GJD80804.1"/>
    <property type="molecule type" value="Genomic_DNA"/>
</dbReference>
<dbReference type="CDD" id="cd06185">
    <property type="entry name" value="PDR_like"/>
    <property type="match status" value="1"/>
</dbReference>
<keyword evidence="2" id="KW-0001">2Fe-2S</keyword>
<dbReference type="InterPro" id="IPR036010">
    <property type="entry name" value="2Fe-2S_ferredoxin-like_sf"/>
</dbReference>
<dbReference type="SUPFAM" id="SSF54292">
    <property type="entry name" value="2Fe-2S ferredoxin-like"/>
    <property type="match status" value="1"/>
</dbReference>
<evidence type="ECO:0000256" key="4">
    <source>
        <dbReference type="ARBA" id="ARBA00023002"/>
    </source>
</evidence>
<dbReference type="PRINTS" id="PR00409">
    <property type="entry name" value="PHDIOXRDTASE"/>
</dbReference>
<dbReference type="RefSeq" id="WP_238305328.1">
    <property type="nucleotide sequence ID" value="NZ_BPQM01000113.1"/>
</dbReference>
<keyword evidence="6" id="KW-0411">Iron-sulfur</keyword>
<dbReference type="AlphaFoldDB" id="A0AA37MER0"/>
<evidence type="ECO:0000313" key="10">
    <source>
        <dbReference type="Proteomes" id="UP001055108"/>
    </source>
</evidence>
<dbReference type="InterPro" id="IPR039261">
    <property type="entry name" value="FNR_nucleotide-bd"/>
</dbReference>
<dbReference type="PROSITE" id="PS00197">
    <property type="entry name" value="2FE2S_FER_1"/>
    <property type="match status" value="1"/>
</dbReference>
<dbReference type="PANTHER" id="PTHR47354">
    <property type="entry name" value="NADH OXIDOREDUCTASE HCR"/>
    <property type="match status" value="1"/>
</dbReference>
<protein>
    <submittedName>
        <fullName evidence="9">Phthalate 4,5-dioxygenase oxygenase reductase subunit</fullName>
    </submittedName>
</protein>
<dbReference type="Proteomes" id="UP001055108">
    <property type="component" value="Unassembled WGS sequence"/>
</dbReference>
<keyword evidence="10" id="KW-1185">Reference proteome</keyword>
<name>A0AA37MER0_9HYPH</name>
<dbReference type="GO" id="GO:0046872">
    <property type="term" value="F:metal ion binding"/>
    <property type="evidence" value="ECO:0007669"/>
    <property type="project" value="UniProtKB-KW"/>
</dbReference>
<evidence type="ECO:0000256" key="3">
    <source>
        <dbReference type="ARBA" id="ARBA00022723"/>
    </source>
</evidence>
<feature type="domain" description="FAD-binding FR-type" evidence="8">
    <location>
        <begin position="4"/>
        <end position="106"/>
    </location>
</feature>
<keyword evidence="5" id="KW-0408">Iron</keyword>
<keyword evidence="3" id="KW-0479">Metal-binding</keyword>
<feature type="domain" description="2Fe-2S ferredoxin-type" evidence="7">
    <location>
        <begin position="233"/>
        <end position="315"/>
    </location>
</feature>
<dbReference type="SUPFAM" id="SSF63380">
    <property type="entry name" value="Riboflavin synthase domain-like"/>
    <property type="match status" value="1"/>
</dbReference>
<comment type="caution">
    <text evidence="9">The sequence shown here is derived from an EMBL/GenBank/DDBJ whole genome shotgun (WGS) entry which is preliminary data.</text>
</comment>
<evidence type="ECO:0000313" key="9">
    <source>
        <dbReference type="EMBL" id="GJD80804.1"/>
    </source>
</evidence>
<dbReference type="PANTHER" id="PTHR47354:SF1">
    <property type="entry name" value="CARNITINE MONOOXYGENASE REDUCTASE SUBUNIT"/>
    <property type="match status" value="1"/>
</dbReference>
<dbReference type="GO" id="GO:0051537">
    <property type="term" value="F:2 iron, 2 sulfur cluster binding"/>
    <property type="evidence" value="ECO:0007669"/>
    <property type="project" value="UniProtKB-KW"/>
</dbReference>
<evidence type="ECO:0000256" key="2">
    <source>
        <dbReference type="ARBA" id="ARBA00022714"/>
    </source>
</evidence>
<gene>
    <name evidence="9" type="primary">pht2</name>
    <name evidence="9" type="ORF">NBEOAGPD_4047</name>
</gene>
<evidence type="ECO:0000256" key="1">
    <source>
        <dbReference type="ARBA" id="ARBA00022630"/>
    </source>
</evidence>
<dbReference type="InterPro" id="IPR008333">
    <property type="entry name" value="Cbr1-like_FAD-bd_dom"/>
</dbReference>
<dbReference type="InterPro" id="IPR006058">
    <property type="entry name" value="2Fe2S_fd_BS"/>
</dbReference>
<evidence type="ECO:0000256" key="6">
    <source>
        <dbReference type="ARBA" id="ARBA00023014"/>
    </source>
</evidence>
<organism evidence="9 10">
    <name type="scientific">Methylobacterium gregans</name>
    <dbReference type="NCBI Taxonomy" id="374424"/>
    <lineage>
        <taxon>Bacteria</taxon>
        <taxon>Pseudomonadati</taxon>
        <taxon>Pseudomonadota</taxon>
        <taxon>Alphaproteobacteria</taxon>
        <taxon>Hyphomicrobiales</taxon>
        <taxon>Methylobacteriaceae</taxon>
        <taxon>Methylobacterium</taxon>
    </lineage>
</organism>
<evidence type="ECO:0000259" key="7">
    <source>
        <dbReference type="PROSITE" id="PS51085"/>
    </source>
</evidence>
<sequence length="315" mass="33987">MTARLIMKLRVAEAVPVTPDVLHLRLVHPSRPELPAWTAGAHVDLRLPDGRVRQYSLCGDPADRGCYELAIKRETDGRGGSAWVHGNLRPDATAHVSAPRNTFPIVPEARRHILVAGGIGVTPLLAMARQLAASGADFALHLCARSAAEAPLLQAARAACGRRLTCWFSAEGRRFDPAVIGEGADGTEIYVCGPQRLMDAVRSALTARGWPEAQIHSEHFAPINDETFKPEPFEARIASTGQVLHVPAERSLLDVLRGAGFAMPSSCELGVCGSCECGYRDGLVIHRDVVLPPAKRQDRLMPCVSRARVAVTLDL</sequence>
<dbReference type="InterPro" id="IPR017938">
    <property type="entry name" value="Riboflavin_synthase-like_b-brl"/>
</dbReference>
<evidence type="ECO:0000256" key="5">
    <source>
        <dbReference type="ARBA" id="ARBA00023004"/>
    </source>
</evidence>
<dbReference type="CDD" id="cd00207">
    <property type="entry name" value="fer2"/>
    <property type="match status" value="1"/>
</dbReference>
<dbReference type="PROSITE" id="PS51384">
    <property type="entry name" value="FAD_FR"/>
    <property type="match status" value="1"/>
</dbReference>
<dbReference type="InterPro" id="IPR017927">
    <property type="entry name" value="FAD-bd_FR_type"/>
</dbReference>
<dbReference type="Gene3D" id="3.10.20.30">
    <property type="match status" value="1"/>
</dbReference>
<keyword evidence="4" id="KW-0560">Oxidoreductase</keyword>
<proteinExistence type="predicted"/>
<evidence type="ECO:0000259" key="8">
    <source>
        <dbReference type="PROSITE" id="PS51384"/>
    </source>
</evidence>
<reference evidence="9" key="2">
    <citation type="submission" date="2021-08" db="EMBL/GenBank/DDBJ databases">
        <authorList>
            <person name="Tani A."/>
            <person name="Ola A."/>
            <person name="Ogura Y."/>
            <person name="Katsura K."/>
            <person name="Hayashi T."/>
        </authorList>
    </citation>
    <scope>NUCLEOTIDE SEQUENCE</scope>
    <source>
        <strain evidence="9">NBRC 103626</strain>
    </source>
</reference>
<dbReference type="Pfam" id="PF00111">
    <property type="entry name" value="Fer2"/>
    <property type="match status" value="1"/>
</dbReference>
<reference evidence="9" key="1">
    <citation type="journal article" date="2016" name="Front. Microbiol.">
        <title>Genome Sequence of the Piezophilic, Mesophilic Sulfate-Reducing Bacterium Desulfovibrio indicus J2T.</title>
        <authorList>
            <person name="Cao J."/>
            <person name="Maignien L."/>
            <person name="Shao Z."/>
            <person name="Alain K."/>
            <person name="Jebbar M."/>
        </authorList>
    </citation>
    <scope>NUCLEOTIDE SEQUENCE</scope>
    <source>
        <strain evidence="9">NBRC 103626</strain>
    </source>
</reference>
<dbReference type="Gene3D" id="2.40.30.10">
    <property type="entry name" value="Translation factors"/>
    <property type="match status" value="1"/>
</dbReference>
<dbReference type="SUPFAM" id="SSF52343">
    <property type="entry name" value="Ferredoxin reductase-like, C-terminal NADP-linked domain"/>
    <property type="match status" value="1"/>
</dbReference>
<keyword evidence="1" id="KW-0285">Flavoprotein</keyword>
<dbReference type="PROSITE" id="PS51085">
    <property type="entry name" value="2FE2S_FER_2"/>
    <property type="match status" value="1"/>
</dbReference>
<dbReference type="InterPro" id="IPR001041">
    <property type="entry name" value="2Fe-2S_ferredoxin-type"/>
</dbReference>
<dbReference type="InterPro" id="IPR050415">
    <property type="entry name" value="MRET"/>
</dbReference>
<dbReference type="InterPro" id="IPR012675">
    <property type="entry name" value="Beta-grasp_dom_sf"/>
</dbReference>
<accession>A0AA37MER0</accession>
<dbReference type="GO" id="GO:0016491">
    <property type="term" value="F:oxidoreductase activity"/>
    <property type="evidence" value="ECO:0007669"/>
    <property type="project" value="UniProtKB-KW"/>
</dbReference>